<evidence type="ECO:0000313" key="2">
    <source>
        <dbReference type="EMBL" id="PCK15089.1"/>
    </source>
</evidence>
<gene>
    <name evidence="2" type="ORF">CEY02_21000</name>
</gene>
<dbReference type="OrthoDB" id="2679837at2"/>
<sequence length="174" mass="20418">MAFVGFEESHEVRQLAKSLIDEHHSHLKDAIGHIGFYIREGSSKWAGKAKKCTAFERHMTDYMLFVFVNKEAWKAMKKKQRAALVDHELCHFTRVKWEEPDPKDARNWITVYGPADDPDSWGIREHDVEEFSEIIERHGLWDTGIESFAAVVREADHQMNIDDVNREQRIQRVK</sequence>
<protein>
    <recommendedName>
        <fullName evidence="1">Putative phage metallopeptidase domain-containing protein</fullName>
    </recommendedName>
</protein>
<dbReference type="Proteomes" id="UP000228754">
    <property type="component" value="Unassembled WGS sequence"/>
</dbReference>
<proteinExistence type="predicted"/>
<organism evidence="2 3">
    <name type="scientific">Bacillus pumilus</name>
    <name type="common">Bacillus mesentericus</name>
    <dbReference type="NCBI Taxonomy" id="1408"/>
    <lineage>
        <taxon>Bacteria</taxon>
        <taxon>Bacillati</taxon>
        <taxon>Bacillota</taxon>
        <taxon>Bacilli</taxon>
        <taxon>Bacillales</taxon>
        <taxon>Bacillaceae</taxon>
        <taxon>Bacillus</taxon>
    </lineage>
</organism>
<accession>A0A2A5IDK4</accession>
<dbReference type="Pfam" id="PF18894">
    <property type="entry name" value="PhageMetallopep"/>
    <property type="match status" value="1"/>
</dbReference>
<feature type="domain" description="Putative phage metallopeptidase" evidence="1">
    <location>
        <begin position="6"/>
        <end position="148"/>
    </location>
</feature>
<name>A0A2A5IDK4_BACPU</name>
<evidence type="ECO:0000313" key="3">
    <source>
        <dbReference type="Proteomes" id="UP000228754"/>
    </source>
</evidence>
<comment type="caution">
    <text evidence="2">The sequence shown here is derived from an EMBL/GenBank/DDBJ whole genome shotgun (WGS) entry which is preliminary data.</text>
</comment>
<reference evidence="2 3" key="1">
    <citation type="submission" date="2017-06" db="EMBL/GenBank/DDBJ databases">
        <title>Draft Genome Sequence of Bacillus sp Strain 36R Isolated from saline sediment at Atanasia, Sonora, Mexico.</title>
        <authorList>
            <person name="Sanchez Diaz R."/>
            <person name="Quiroz Macias M.E."/>
            <person name="Ibarra Gamez J.C."/>
            <person name="Enciso Ibarra J."/>
            <person name="Gomez Gil B."/>
            <person name="Galaviz Silva L."/>
        </authorList>
    </citation>
    <scope>NUCLEOTIDE SEQUENCE [LARGE SCALE GENOMIC DNA]</scope>
    <source>
        <strain evidence="2 3">36R_ATNSAL</strain>
    </source>
</reference>
<evidence type="ECO:0000259" key="1">
    <source>
        <dbReference type="Pfam" id="PF18894"/>
    </source>
</evidence>
<dbReference type="AlphaFoldDB" id="A0A2A5IDK4"/>
<dbReference type="InterPro" id="IPR043998">
    <property type="entry name" value="Put_Metallopep"/>
</dbReference>
<dbReference type="EMBL" id="NKHG01000245">
    <property type="protein sequence ID" value="PCK15089.1"/>
    <property type="molecule type" value="Genomic_DNA"/>
</dbReference>